<evidence type="ECO:0000256" key="1">
    <source>
        <dbReference type="ARBA" id="ARBA00020581"/>
    </source>
</evidence>
<dbReference type="PANTHER" id="PTHR20982:SF3">
    <property type="entry name" value="MITOCHONDRIAL RIBOSOME RECYCLING FACTOR PSEUDO 1"/>
    <property type="match status" value="1"/>
</dbReference>
<dbReference type="GO" id="GO:0005739">
    <property type="term" value="C:mitochondrion"/>
    <property type="evidence" value="ECO:0007669"/>
    <property type="project" value="TreeGrafter"/>
</dbReference>
<dbReference type="AlphaFoldDB" id="A0A482VH14"/>
<evidence type="ECO:0000313" key="3">
    <source>
        <dbReference type="EMBL" id="RZC31954.1"/>
    </source>
</evidence>
<dbReference type="InterPro" id="IPR002661">
    <property type="entry name" value="Ribosome_recyc_fac"/>
</dbReference>
<dbReference type="InterPro" id="IPR036191">
    <property type="entry name" value="RRF_sf"/>
</dbReference>
<evidence type="ECO:0000313" key="4">
    <source>
        <dbReference type="Proteomes" id="UP000292052"/>
    </source>
</evidence>
<reference evidence="3 4" key="1">
    <citation type="submission" date="2017-03" db="EMBL/GenBank/DDBJ databases">
        <title>Genome of the blue death feigning beetle - Asbolus verrucosus.</title>
        <authorList>
            <person name="Rider S.D."/>
        </authorList>
    </citation>
    <scope>NUCLEOTIDE SEQUENCE [LARGE SCALE GENOMIC DNA]</scope>
    <source>
        <strain evidence="3">Butters</strain>
        <tissue evidence="3">Head and leg muscle</tissue>
    </source>
</reference>
<sequence>MFASRILSRNKRHVRAYKNCVYLLPNYSNHTRNLSTFKPLVVNLWNKNNPQLLISTRNYAKSKDKGKDKEYLGKPSKAKVTVNENQLAEVINVESLKNQMQKAIDSLKDDFVKHLSVRSSADSIEGILVEFNGKEHKLQELAQIVRKTPKLLL</sequence>
<proteinExistence type="predicted"/>
<organism evidence="3 4">
    <name type="scientific">Asbolus verrucosus</name>
    <name type="common">Desert ironclad beetle</name>
    <dbReference type="NCBI Taxonomy" id="1661398"/>
    <lineage>
        <taxon>Eukaryota</taxon>
        <taxon>Metazoa</taxon>
        <taxon>Ecdysozoa</taxon>
        <taxon>Arthropoda</taxon>
        <taxon>Hexapoda</taxon>
        <taxon>Insecta</taxon>
        <taxon>Pterygota</taxon>
        <taxon>Neoptera</taxon>
        <taxon>Endopterygota</taxon>
        <taxon>Coleoptera</taxon>
        <taxon>Polyphaga</taxon>
        <taxon>Cucujiformia</taxon>
        <taxon>Tenebrionidae</taxon>
        <taxon>Pimeliinae</taxon>
        <taxon>Asbolus</taxon>
    </lineage>
</organism>
<protein>
    <recommendedName>
        <fullName evidence="1">Ribosome-recycling factor, mitochondrial</fullName>
    </recommendedName>
    <alternativeName>
        <fullName evidence="2">Ribosome-releasing factor, mitochondrial</fullName>
    </alternativeName>
</protein>
<dbReference type="STRING" id="1661398.A0A482VH14"/>
<evidence type="ECO:0000256" key="2">
    <source>
        <dbReference type="ARBA" id="ARBA00033107"/>
    </source>
</evidence>
<accession>A0A482VH14</accession>
<dbReference type="EMBL" id="QDEB01101272">
    <property type="protein sequence ID" value="RZC31954.1"/>
    <property type="molecule type" value="Genomic_DNA"/>
</dbReference>
<dbReference type="GO" id="GO:0043023">
    <property type="term" value="F:ribosomal large subunit binding"/>
    <property type="evidence" value="ECO:0007669"/>
    <property type="project" value="TreeGrafter"/>
</dbReference>
<dbReference type="Proteomes" id="UP000292052">
    <property type="component" value="Unassembled WGS sequence"/>
</dbReference>
<keyword evidence="4" id="KW-1185">Reference proteome</keyword>
<dbReference type="OrthoDB" id="407355at2759"/>
<name>A0A482VH14_ASBVE</name>
<gene>
    <name evidence="3" type="ORF">BDFB_007189</name>
</gene>
<dbReference type="SUPFAM" id="SSF55194">
    <property type="entry name" value="Ribosome recycling factor, RRF"/>
    <property type="match status" value="1"/>
</dbReference>
<dbReference type="PANTHER" id="PTHR20982">
    <property type="entry name" value="RIBOSOME RECYCLING FACTOR"/>
    <property type="match status" value="1"/>
</dbReference>
<comment type="caution">
    <text evidence="3">The sequence shown here is derived from an EMBL/GenBank/DDBJ whole genome shotgun (WGS) entry which is preliminary data.</text>
</comment>
<dbReference type="GO" id="GO:0006412">
    <property type="term" value="P:translation"/>
    <property type="evidence" value="ECO:0007669"/>
    <property type="project" value="InterPro"/>
</dbReference>